<protein>
    <submittedName>
        <fullName evidence="1">Uncharacterized protein</fullName>
    </submittedName>
</protein>
<gene>
    <name evidence="1" type="ORF">B0T26DRAFT_755486</name>
</gene>
<evidence type="ECO:0000313" key="2">
    <source>
        <dbReference type="Proteomes" id="UP001172101"/>
    </source>
</evidence>
<sequence length="55" mass="6101">MATATRATLATIATIATATRATHYCHYHPGHARMTRDHSNGGFKSYDVDWDDYDG</sequence>
<dbReference type="Proteomes" id="UP001172101">
    <property type="component" value="Unassembled WGS sequence"/>
</dbReference>
<dbReference type="RefSeq" id="XP_060291014.1">
    <property type="nucleotide sequence ID" value="XM_060445966.1"/>
</dbReference>
<organism evidence="1 2">
    <name type="scientific">Lasiosphaeria miniovina</name>
    <dbReference type="NCBI Taxonomy" id="1954250"/>
    <lineage>
        <taxon>Eukaryota</taxon>
        <taxon>Fungi</taxon>
        <taxon>Dikarya</taxon>
        <taxon>Ascomycota</taxon>
        <taxon>Pezizomycotina</taxon>
        <taxon>Sordariomycetes</taxon>
        <taxon>Sordariomycetidae</taxon>
        <taxon>Sordariales</taxon>
        <taxon>Lasiosphaeriaceae</taxon>
        <taxon>Lasiosphaeria</taxon>
    </lineage>
</organism>
<keyword evidence="2" id="KW-1185">Reference proteome</keyword>
<name>A0AA40DJX9_9PEZI</name>
<evidence type="ECO:0000313" key="1">
    <source>
        <dbReference type="EMBL" id="KAK0705920.1"/>
    </source>
</evidence>
<dbReference type="EMBL" id="JAUIRO010000007">
    <property type="protein sequence ID" value="KAK0705920.1"/>
    <property type="molecule type" value="Genomic_DNA"/>
</dbReference>
<reference evidence="1" key="1">
    <citation type="submission" date="2023-06" db="EMBL/GenBank/DDBJ databases">
        <title>Genome-scale phylogeny and comparative genomics of the fungal order Sordariales.</title>
        <authorList>
            <consortium name="Lawrence Berkeley National Laboratory"/>
            <person name="Hensen N."/>
            <person name="Bonometti L."/>
            <person name="Westerberg I."/>
            <person name="Brannstrom I.O."/>
            <person name="Guillou S."/>
            <person name="Cros-Aarteil S."/>
            <person name="Calhoun S."/>
            <person name="Haridas S."/>
            <person name="Kuo A."/>
            <person name="Mondo S."/>
            <person name="Pangilinan J."/>
            <person name="Riley R."/>
            <person name="LaButti K."/>
            <person name="Andreopoulos B."/>
            <person name="Lipzen A."/>
            <person name="Chen C."/>
            <person name="Yanf M."/>
            <person name="Daum C."/>
            <person name="Ng V."/>
            <person name="Clum A."/>
            <person name="Steindorff A."/>
            <person name="Ohm R."/>
            <person name="Martin F."/>
            <person name="Silar P."/>
            <person name="Natvig D."/>
            <person name="Lalanne C."/>
            <person name="Gautier V."/>
            <person name="Ament-velasquez S.L."/>
            <person name="Kruys A."/>
            <person name="Hutchinson M.I."/>
            <person name="Powell A.J."/>
            <person name="Barry K."/>
            <person name="Miller A.N."/>
            <person name="Grigoriev I.V."/>
            <person name="Debuchy R."/>
            <person name="Gladieux P."/>
            <person name="Thoren M.H."/>
            <person name="Johannesson H."/>
        </authorList>
    </citation>
    <scope>NUCLEOTIDE SEQUENCE</scope>
    <source>
        <strain evidence="1">SMH2392-1A</strain>
    </source>
</reference>
<dbReference type="GeneID" id="85329236"/>
<comment type="caution">
    <text evidence="1">The sequence shown here is derived from an EMBL/GenBank/DDBJ whole genome shotgun (WGS) entry which is preliminary data.</text>
</comment>
<dbReference type="AlphaFoldDB" id="A0AA40DJX9"/>
<proteinExistence type="predicted"/>
<accession>A0AA40DJX9</accession>